<dbReference type="Pfam" id="PF01487">
    <property type="entry name" value="DHquinase_I"/>
    <property type="match status" value="1"/>
</dbReference>
<dbReference type="Proteomes" id="UP000094714">
    <property type="component" value="Chromosome"/>
</dbReference>
<dbReference type="PATRIC" id="fig|1613.112.peg.804"/>
<feature type="active site" description="Proton donor/acceptor" evidence="5">
    <location>
        <position position="122"/>
    </location>
</feature>
<dbReference type="UniPathway" id="UPA00053">
    <property type="reaction ID" value="UER00086"/>
</dbReference>
<proteinExistence type="inferred from homology"/>
<feature type="active site" description="Schiff-base intermediate with substrate" evidence="5">
    <location>
        <position position="149"/>
    </location>
</feature>
<comment type="caution">
    <text evidence="5">Lacks conserved residue(s) required for the propagation of feature annotation.</text>
</comment>
<evidence type="ECO:0000256" key="5">
    <source>
        <dbReference type="HAMAP-Rule" id="MF_00214"/>
    </source>
</evidence>
<accession>A0A1D7ZWP9</accession>
<keyword evidence="3 5" id="KW-0456">Lyase</keyword>
<feature type="binding site" evidence="5">
    <location>
        <position position="214"/>
    </location>
    <ligand>
        <name>3-dehydroquinate</name>
        <dbReference type="ChEBI" id="CHEBI:32364"/>
    </ligand>
</feature>
<dbReference type="EMBL" id="CP017151">
    <property type="protein sequence ID" value="AOR74232.1"/>
    <property type="molecule type" value="Genomic_DNA"/>
</dbReference>
<evidence type="ECO:0000256" key="3">
    <source>
        <dbReference type="ARBA" id="ARBA00023239"/>
    </source>
</evidence>
<dbReference type="EC" id="4.2.1.10" evidence="5"/>
<comment type="catalytic activity">
    <reaction evidence="1 5">
        <text>3-dehydroquinate = 3-dehydroshikimate + H2O</text>
        <dbReference type="Rhea" id="RHEA:21096"/>
        <dbReference type="ChEBI" id="CHEBI:15377"/>
        <dbReference type="ChEBI" id="CHEBI:16630"/>
        <dbReference type="ChEBI" id="CHEBI:32364"/>
        <dbReference type="EC" id="4.2.1.10"/>
    </reaction>
</comment>
<dbReference type="FunFam" id="3.20.20.70:FF:000047">
    <property type="entry name" value="3-dehydroquinate dehydratase"/>
    <property type="match status" value="1"/>
</dbReference>
<evidence type="ECO:0000256" key="4">
    <source>
        <dbReference type="ARBA" id="ARBA00023270"/>
    </source>
</evidence>
<feature type="binding site" evidence="5">
    <location>
        <position position="61"/>
    </location>
    <ligand>
        <name>3-dehydroquinate</name>
        <dbReference type="ChEBI" id="CHEBI:32364"/>
    </ligand>
</feature>
<dbReference type="GO" id="GO:0009073">
    <property type="term" value="P:aromatic amino acid family biosynthetic process"/>
    <property type="evidence" value="ECO:0007669"/>
    <property type="project" value="UniProtKB-KW"/>
</dbReference>
<dbReference type="GO" id="GO:0009423">
    <property type="term" value="P:chorismate biosynthetic process"/>
    <property type="evidence" value="ECO:0007669"/>
    <property type="project" value="UniProtKB-UniRule"/>
</dbReference>
<dbReference type="GO" id="GO:0008652">
    <property type="term" value="P:amino acid biosynthetic process"/>
    <property type="evidence" value="ECO:0007669"/>
    <property type="project" value="UniProtKB-KW"/>
</dbReference>
<dbReference type="InterPro" id="IPR050146">
    <property type="entry name" value="Type-I_3-dehydroquinase"/>
</dbReference>
<comment type="similarity">
    <text evidence="5">Belongs to the type-I 3-dehydroquinase family.</text>
</comment>
<evidence type="ECO:0000313" key="6">
    <source>
        <dbReference type="EMBL" id="AOR74232.1"/>
    </source>
</evidence>
<dbReference type="GO" id="GO:0003855">
    <property type="term" value="F:3-dehydroquinate dehydratase activity"/>
    <property type="evidence" value="ECO:0007669"/>
    <property type="project" value="UniProtKB-UniRule"/>
</dbReference>
<dbReference type="GO" id="GO:0046279">
    <property type="term" value="P:3,4-dihydroxybenzoate biosynthetic process"/>
    <property type="evidence" value="ECO:0007669"/>
    <property type="project" value="TreeGrafter"/>
</dbReference>
<keyword evidence="2 5" id="KW-0057">Aromatic amino acid biosynthesis</keyword>
<keyword evidence="4 5" id="KW-0704">Schiff base</keyword>
<gene>
    <name evidence="5" type="primary">aroD</name>
    <name evidence="6" type="ORF">LACFE_CDS0767</name>
</gene>
<dbReference type="PANTHER" id="PTHR43699">
    <property type="entry name" value="3-DEHYDROQUINATE DEHYDRATASE"/>
    <property type="match status" value="1"/>
</dbReference>
<comment type="pathway">
    <text evidence="5">Metabolic intermediate biosynthesis; chorismate biosynthesis; chorismate from D-erythrose 4-phosphate and phosphoenolpyruvate: step 3/7.</text>
</comment>
<sequence length="230" mass="24612">MVDTDRDALIAQAKKVAAMEPDVIEWRIDFYQDVLNEEKLAQTAATLRQVIGEIVLLITFRTKGEGGAMDLADDQYFALLKFVAKHQLGDLVDVELEHDQVAVKGVLTTAHKNGVKVVMSNHDFEQTPSQAEQVARLTAMADLGADVAKVASMPQSPADVLTVLAATVEAKAKLNLPIITMSMGDLGKVSRVSGQAFGSALTFAAVGKTSAPGQIGLADLRRDLADLKIN</sequence>
<protein>
    <recommendedName>
        <fullName evidence="5">3-dehydroquinate dehydratase</fullName>
        <shortName evidence="5">3-dehydroquinase</shortName>
        <ecNumber evidence="5">4.2.1.10</ecNumber>
    </recommendedName>
    <alternativeName>
        <fullName evidence="5">Type I DHQase</fullName>
    </alternativeName>
    <alternativeName>
        <fullName evidence="5">Type I dehydroquinase</fullName>
        <shortName evidence="5">DHQ1</shortName>
    </alternativeName>
</protein>
<evidence type="ECO:0000256" key="1">
    <source>
        <dbReference type="ARBA" id="ARBA00001864"/>
    </source>
</evidence>
<feature type="binding site" evidence="5">
    <location>
        <position position="191"/>
    </location>
    <ligand>
        <name>3-dehydroquinate</name>
        <dbReference type="ChEBI" id="CHEBI:32364"/>
    </ligand>
</feature>
<feature type="binding site" evidence="5">
    <location>
        <position position="210"/>
    </location>
    <ligand>
        <name>3-dehydroquinate</name>
        <dbReference type="ChEBI" id="CHEBI:32364"/>
    </ligand>
</feature>
<keyword evidence="5" id="KW-0028">Amino-acid biosynthesis</keyword>
<dbReference type="InterPro" id="IPR013785">
    <property type="entry name" value="Aldolase_TIM"/>
</dbReference>
<dbReference type="PROSITE" id="PS01028">
    <property type="entry name" value="DEHYDROQUINASE_I"/>
    <property type="match status" value="1"/>
</dbReference>
<dbReference type="InterPro" id="IPR018508">
    <property type="entry name" value="3-dehydroquinate_DH_AS"/>
</dbReference>
<evidence type="ECO:0000313" key="7">
    <source>
        <dbReference type="Proteomes" id="UP000094714"/>
    </source>
</evidence>
<comment type="subunit">
    <text evidence="5">Homodimer.</text>
</comment>
<dbReference type="SUPFAM" id="SSF51569">
    <property type="entry name" value="Aldolase"/>
    <property type="match status" value="1"/>
</dbReference>
<dbReference type="CDD" id="cd00502">
    <property type="entry name" value="DHQase_I"/>
    <property type="match status" value="1"/>
</dbReference>
<comment type="function">
    <text evidence="5">Involved in the third step of the chorismate pathway, which leads to the biosynthesis of aromatic amino acids. Catalyzes the cis-dehydration of 3-dehydroquinate (DHQ) and introduces the first double bond of the aromatic ring to yield 3-dehydroshikimate.</text>
</comment>
<dbReference type="AlphaFoldDB" id="A0A1D7ZWP9"/>
<name>A0A1D7ZWP9_LIMFE</name>
<dbReference type="NCBIfam" id="TIGR01093">
    <property type="entry name" value="aroD"/>
    <property type="match status" value="1"/>
</dbReference>
<dbReference type="PANTHER" id="PTHR43699:SF1">
    <property type="entry name" value="3-DEHYDROQUINATE DEHYDRATASE"/>
    <property type="match status" value="1"/>
</dbReference>
<organism evidence="6 7">
    <name type="scientific">Limosilactobacillus fermentum</name>
    <name type="common">Lactobacillus fermentum</name>
    <dbReference type="NCBI Taxonomy" id="1613"/>
    <lineage>
        <taxon>Bacteria</taxon>
        <taxon>Bacillati</taxon>
        <taxon>Bacillota</taxon>
        <taxon>Bacilli</taxon>
        <taxon>Lactobacillales</taxon>
        <taxon>Lactobacillaceae</taxon>
        <taxon>Limosilactobacillus</taxon>
    </lineage>
</organism>
<dbReference type="Gene3D" id="3.20.20.70">
    <property type="entry name" value="Aldolase class I"/>
    <property type="match status" value="1"/>
</dbReference>
<dbReference type="InterPro" id="IPR001381">
    <property type="entry name" value="DHquinase_I"/>
</dbReference>
<feature type="binding site" evidence="5">
    <location>
        <begin position="25"/>
        <end position="27"/>
    </location>
    <ligand>
        <name>3-dehydroquinate</name>
        <dbReference type="ChEBI" id="CHEBI:32364"/>
    </ligand>
</feature>
<evidence type="ECO:0000256" key="2">
    <source>
        <dbReference type="ARBA" id="ARBA00023141"/>
    </source>
</evidence>
<reference evidence="6 7" key="1">
    <citation type="submission" date="2016-09" db="EMBL/GenBank/DDBJ databases">
        <title>Genome Sequence of the Lactobacillus fermentum strain NCC2970 (CNCM I-5068).</title>
        <authorList>
            <person name="Barretto C."/>
            <person name="Ngom-Bru C."/>
            <person name="Genevaz A."/>
            <person name="Fournier C."/>
            <person name="Moine D."/>
            <person name="Kassam M."/>
            <person name="Iltis A."/>
            <person name="Sagory-Zalkind P."/>
            <person name="Faucherand G."/>
            <person name="Descombes P."/>
            <person name="Duboux S."/>
        </authorList>
    </citation>
    <scope>NUCLEOTIDE SEQUENCE [LARGE SCALE GENOMIC DNA]</scope>
    <source>
        <strain evidence="6 7">NCC2970</strain>
    </source>
</reference>
<dbReference type="HAMAP" id="MF_00214">
    <property type="entry name" value="AroD"/>
    <property type="match status" value="1"/>
</dbReference>